<organism evidence="2 3">
    <name type="scientific">Dyadobacter beijingensis</name>
    <dbReference type="NCBI Taxonomy" id="365489"/>
    <lineage>
        <taxon>Bacteria</taxon>
        <taxon>Pseudomonadati</taxon>
        <taxon>Bacteroidota</taxon>
        <taxon>Cytophagia</taxon>
        <taxon>Cytophagales</taxon>
        <taxon>Spirosomataceae</taxon>
        <taxon>Dyadobacter</taxon>
    </lineage>
</organism>
<evidence type="ECO:0000313" key="3">
    <source>
        <dbReference type="Proteomes" id="UP000632339"/>
    </source>
</evidence>
<gene>
    <name evidence="2" type="ORF">GCM10010967_10890</name>
</gene>
<dbReference type="Proteomes" id="UP000632339">
    <property type="component" value="Unassembled WGS sequence"/>
</dbReference>
<name>A0ABQ2HHE6_9BACT</name>
<evidence type="ECO:0000256" key="1">
    <source>
        <dbReference type="SAM" id="SignalP"/>
    </source>
</evidence>
<protein>
    <recommendedName>
        <fullName evidence="4">DUF4397 domain-containing protein</fullName>
    </recommendedName>
</protein>
<accession>A0ABQ2HHE6</accession>
<keyword evidence="1" id="KW-0732">Signal</keyword>
<dbReference type="EMBL" id="BMLI01000001">
    <property type="protein sequence ID" value="GGM80897.1"/>
    <property type="molecule type" value="Genomic_DNA"/>
</dbReference>
<evidence type="ECO:0008006" key="4">
    <source>
        <dbReference type="Google" id="ProtNLM"/>
    </source>
</evidence>
<comment type="caution">
    <text evidence="2">The sequence shown here is derived from an EMBL/GenBank/DDBJ whole genome shotgun (WGS) entry which is preliminary data.</text>
</comment>
<sequence length="233" mass="25312">MTLKKYILIALLAAAGLWGCNDDSLDAAITVDSNFQSGTSGENGWEPGFAGYASTADSSQLDTVAAIALLPRGLDTTQYGFRILSRYSKGNMFSYLKKRVSGFTPNGSYEMTLQVDLATNYSNDSAKGVVDQVTFKAGVSPSEPLTKLVSGVYAFNLDKGTGKQPGKDVLLSGSIASTNRDTRYHTLLRYSNAPVTVTANNRGELWFYAGTDSDYKDTTIFYFDRIIATFKEL</sequence>
<reference evidence="3" key="1">
    <citation type="journal article" date="2019" name="Int. J. Syst. Evol. Microbiol.">
        <title>The Global Catalogue of Microorganisms (GCM) 10K type strain sequencing project: providing services to taxonomists for standard genome sequencing and annotation.</title>
        <authorList>
            <consortium name="The Broad Institute Genomics Platform"/>
            <consortium name="The Broad Institute Genome Sequencing Center for Infectious Disease"/>
            <person name="Wu L."/>
            <person name="Ma J."/>
        </authorList>
    </citation>
    <scope>NUCLEOTIDE SEQUENCE [LARGE SCALE GENOMIC DNA]</scope>
    <source>
        <strain evidence="3">CGMCC 1.6375</strain>
    </source>
</reference>
<evidence type="ECO:0000313" key="2">
    <source>
        <dbReference type="EMBL" id="GGM80897.1"/>
    </source>
</evidence>
<feature type="chain" id="PRO_5047361027" description="DUF4397 domain-containing protein" evidence="1">
    <location>
        <begin position="21"/>
        <end position="233"/>
    </location>
</feature>
<proteinExistence type="predicted"/>
<keyword evidence="3" id="KW-1185">Reference proteome</keyword>
<feature type="signal peptide" evidence="1">
    <location>
        <begin position="1"/>
        <end position="20"/>
    </location>
</feature>